<evidence type="ECO:0000313" key="3">
    <source>
        <dbReference type="Proteomes" id="UP000006878"/>
    </source>
</evidence>
<reference evidence="3" key="1">
    <citation type="journal article" date="2010" name="PLoS ONE">
        <title>The Arthrobacter arilaitensis Re117 genome sequence reveals its genetic adaptation to the surface of cheese.</title>
        <authorList>
            <person name="Monnet C."/>
            <person name="Loux V."/>
            <person name="Gibrat J.F."/>
            <person name="Spinnler E."/>
            <person name="Barbe V."/>
            <person name="Vacherie B."/>
            <person name="Gavory F."/>
            <person name="Gourbeyre E."/>
            <person name="Siguier P."/>
            <person name="Chandler M."/>
            <person name="Elleuch R."/>
            <person name="Irlinger F."/>
            <person name="Vallaeys T."/>
        </authorList>
    </citation>
    <scope>NUCLEOTIDE SEQUENCE</scope>
    <source>
        <strain evidence="3">DSM 16368 / CIP 108037 / IAM 15318 / JCM 13566 / Re117</strain>
    </source>
</reference>
<feature type="transmembrane region" description="Helical" evidence="1">
    <location>
        <begin position="18"/>
        <end position="43"/>
    </location>
</feature>
<organism evidence="2 3">
    <name type="scientific">Glutamicibacter arilaitensis (strain DSM 16368 / CIP 108037 / IAM 15318 / JCM 13566 / NCIMB 14258 / Re117)</name>
    <name type="common">Arthrobacter arilaitensis</name>
    <dbReference type="NCBI Taxonomy" id="861360"/>
    <lineage>
        <taxon>Bacteria</taxon>
        <taxon>Bacillati</taxon>
        <taxon>Actinomycetota</taxon>
        <taxon>Actinomycetes</taxon>
        <taxon>Micrococcales</taxon>
        <taxon>Micrococcaceae</taxon>
        <taxon>Glutamicibacter</taxon>
    </lineage>
</organism>
<keyword evidence="1" id="KW-0472">Membrane</keyword>
<evidence type="ECO:0000313" key="2">
    <source>
        <dbReference type="EMBL" id="CBT76401.1"/>
    </source>
</evidence>
<sequence length="143" mass="15296">MHALAPNKQTTLGSNLSALWRGAVAAVAAGLFGTSIHASITYVGNDIPLVWGVGLAWLLLGVLVYWAAVSSSKLWAGALGFIGCYVTVGLISYVGNDQLILGMQYYRFLPGPTLASALWMYGMVIPSVIALLCALRVLRKQRR</sequence>
<feature type="transmembrane region" description="Helical" evidence="1">
    <location>
        <begin position="49"/>
        <end position="67"/>
    </location>
</feature>
<dbReference type="EMBL" id="FQ311875">
    <property type="protein sequence ID" value="CBT76401.1"/>
    <property type="molecule type" value="Genomic_DNA"/>
</dbReference>
<feature type="transmembrane region" description="Helical" evidence="1">
    <location>
        <begin position="114"/>
        <end position="138"/>
    </location>
</feature>
<accession>A0ABP1U7S0</accession>
<reference evidence="3" key="2">
    <citation type="submission" date="2010-07" db="EMBL/GenBank/DDBJ databases">
        <title>Complete genome sequence of Arthrobacter arilaitensis (strain DSM 16368 / CIP 108037 / JCM 13566 / Re117).</title>
        <authorList>
            <person name="Genoscope."/>
        </authorList>
    </citation>
    <scope>NUCLEOTIDE SEQUENCE [LARGE SCALE GENOMIC DNA]</scope>
    <source>
        <strain evidence="3">DSM 16368 / CIP 108037 / IAM 15318 / JCM 13566 / Re117</strain>
    </source>
</reference>
<feature type="transmembrane region" description="Helical" evidence="1">
    <location>
        <begin position="74"/>
        <end position="94"/>
    </location>
</feature>
<name>A0ABP1U7S0_GLUAR</name>
<keyword evidence="1" id="KW-1133">Transmembrane helix</keyword>
<keyword evidence="1" id="KW-0812">Transmembrane</keyword>
<proteinExistence type="predicted"/>
<protein>
    <submittedName>
        <fullName evidence="2">Hypothetical membrane protein</fullName>
    </submittedName>
</protein>
<evidence type="ECO:0000256" key="1">
    <source>
        <dbReference type="SAM" id="Phobius"/>
    </source>
</evidence>
<dbReference type="Proteomes" id="UP000006878">
    <property type="component" value="Chromosome"/>
</dbReference>
<gene>
    <name evidence="2" type="ordered locus">AARI_21810</name>
</gene>
<keyword evidence="3" id="KW-1185">Reference proteome</keyword>